<comment type="function">
    <text evidence="9">Enables the bacterium to metabolize sucrose as a sole carbon source.</text>
</comment>
<keyword evidence="9" id="KW-0119">Carbohydrate metabolism</keyword>
<protein>
    <recommendedName>
        <fullName evidence="4 8">Sucrose-6-phosphate hydrolase</fullName>
        <ecNumber evidence="3 8">3.2.1.26</ecNumber>
    </recommendedName>
    <alternativeName>
        <fullName evidence="7 9">Invertase</fullName>
    </alternativeName>
</protein>
<feature type="domain" description="Glycosyl hydrolase family 32 N-terminal" evidence="10">
    <location>
        <begin position="32"/>
        <end position="337"/>
    </location>
</feature>
<evidence type="ECO:0000256" key="7">
    <source>
        <dbReference type="ARBA" id="ARBA00033367"/>
    </source>
</evidence>
<dbReference type="PANTHER" id="PTHR43101">
    <property type="entry name" value="BETA-FRUCTOSIDASE"/>
    <property type="match status" value="1"/>
</dbReference>
<keyword evidence="13" id="KW-1185">Reference proteome</keyword>
<dbReference type="NCBIfam" id="TIGR01322">
    <property type="entry name" value="scrB_fam"/>
    <property type="match status" value="1"/>
</dbReference>
<dbReference type="InterPro" id="IPR006232">
    <property type="entry name" value="Suc6P_hydrolase"/>
</dbReference>
<evidence type="ECO:0000313" key="13">
    <source>
        <dbReference type="Proteomes" id="UP000028868"/>
    </source>
</evidence>
<sequence length="483" mass="55802">MDRDQHLRQAAYKEIEKHQLLVEQDPYRLHYHIMPLVGLLNDPNGFVQWKGTYHLFYQWMPFETGHGAKFWGHYQSKDLVNWKHEGIALTPAEWFEKNGCYSGSALVHEGQLYVFYTGNVKDEEGNRESYQCLAVSEDGVHFDKKGPVVQLPRGYTAHFRDPKVWEQNGAYFMVIGAQTDDWKGAVVLFTSSNLVDWKHVGIIAGGGKGPLEAFGYMFECPDLFHLDGQDVLVFSPQGLEPDGMKYHNVYQAGYVTGIFEAEKTSYKHGEFYELDHGFDFYAPQTTRDEKGRRILFGWMSVPDQGEQDHPTIQHQWLHNMTLPRELKLVNGKLYQSPVAELRDLREGDAIEREVSINQETRWVKGVEGKALELELKEINLKAGWLAISFGGSGRIVYSRNDQVFTMERESYVDGVVEKRQTEVKELHDLQIFLDTSSIEVFINGGEYVFTSRFYPSPNNESIQFRASQTVSFHLKKWKLRRVF</sequence>
<comment type="caution">
    <text evidence="12">The sequence shown here is derived from an EMBL/GenBank/DDBJ whole genome shotgun (WGS) entry which is preliminary data.</text>
</comment>
<evidence type="ECO:0000256" key="8">
    <source>
        <dbReference type="RuleBase" id="RU362110"/>
    </source>
</evidence>
<keyword evidence="9" id="KW-0963">Cytoplasm</keyword>
<evidence type="ECO:0000256" key="9">
    <source>
        <dbReference type="RuleBase" id="RU365015"/>
    </source>
</evidence>
<dbReference type="PANTHER" id="PTHR43101:SF1">
    <property type="entry name" value="BETA-FRUCTOSIDASE"/>
    <property type="match status" value="1"/>
</dbReference>
<evidence type="ECO:0000256" key="1">
    <source>
        <dbReference type="ARBA" id="ARBA00004914"/>
    </source>
</evidence>
<dbReference type="SUPFAM" id="SSF75005">
    <property type="entry name" value="Arabinanase/levansucrase/invertase"/>
    <property type="match status" value="1"/>
</dbReference>
<dbReference type="GO" id="GO:0005985">
    <property type="term" value="P:sucrose metabolic process"/>
    <property type="evidence" value="ECO:0007669"/>
    <property type="project" value="UniProtKB-UniPathway"/>
</dbReference>
<gene>
    <name evidence="12" type="primary">scrB_2</name>
    <name evidence="12" type="ORF">BN983_01621</name>
</gene>
<dbReference type="Gene3D" id="2.115.10.20">
    <property type="entry name" value="Glycosyl hydrolase domain, family 43"/>
    <property type="match status" value="1"/>
</dbReference>
<dbReference type="Gene3D" id="2.60.120.560">
    <property type="entry name" value="Exo-inulinase, domain 1"/>
    <property type="match status" value="1"/>
</dbReference>
<evidence type="ECO:0000256" key="2">
    <source>
        <dbReference type="ARBA" id="ARBA00009902"/>
    </source>
</evidence>
<dbReference type="AlphaFoldDB" id="A0A059NVK2"/>
<dbReference type="OrthoDB" id="9759709at2"/>
<keyword evidence="6 8" id="KW-0326">Glycosidase</keyword>
<evidence type="ECO:0000256" key="5">
    <source>
        <dbReference type="ARBA" id="ARBA00022801"/>
    </source>
</evidence>
<dbReference type="PROSITE" id="PS00609">
    <property type="entry name" value="GLYCOSYL_HYDROL_F32"/>
    <property type="match status" value="1"/>
</dbReference>
<dbReference type="InterPro" id="IPR013189">
    <property type="entry name" value="Glyco_hydro_32_C"/>
</dbReference>
<dbReference type="UniPathway" id="UPA00238"/>
<dbReference type="GO" id="GO:0004564">
    <property type="term" value="F:beta-fructofuranosidase activity"/>
    <property type="evidence" value="ECO:0007669"/>
    <property type="project" value="UniProtKB-EC"/>
</dbReference>
<dbReference type="InterPro" id="IPR023296">
    <property type="entry name" value="Glyco_hydro_beta-prop_sf"/>
</dbReference>
<evidence type="ECO:0000313" key="12">
    <source>
        <dbReference type="EMBL" id="CDQ23394.1"/>
    </source>
</evidence>
<dbReference type="InterPro" id="IPR051214">
    <property type="entry name" value="GH32_Enzymes"/>
</dbReference>
<comment type="subcellular location">
    <subcellularLocation>
        <location evidence="9">Cytoplasm</location>
    </subcellularLocation>
</comment>
<evidence type="ECO:0000256" key="4">
    <source>
        <dbReference type="ARBA" id="ARBA00019623"/>
    </source>
</evidence>
<dbReference type="Proteomes" id="UP000028868">
    <property type="component" value="Unassembled WGS sequence"/>
</dbReference>
<dbReference type="InterPro" id="IPR001362">
    <property type="entry name" value="Glyco_hydro_32"/>
</dbReference>
<proteinExistence type="inferred from homology"/>
<evidence type="ECO:0000256" key="3">
    <source>
        <dbReference type="ARBA" id="ARBA00012758"/>
    </source>
</evidence>
<dbReference type="RefSeq" id="WP_035507142.1">
    <property type="nucleotide sequence ID" value="NZ_CCDH010000001.1"/>
</dbReference>
<dbReference type="EC" id="3.2.1.26" evidence="3 8"/>
<dbReference type="EMBL" id="CCDI010000001">
    <property type="protein sequence ID" value="CDQ23394.1"/>
    <property type="molecule type" value="Genomic_DNA"/>
</dbReference>
<dbReference type="InterPro" id="IPR013148">
    <property type="entry name" value="Glyco_hydro_32_N"/>
</dbReference>
<organism evidence="12 13">
    <name type="scientific">Halobacillus karajensis</name>
    <dbReference type="NCBI Taxonomy" id="195088"/>
    <lineage>
        <taxon>Bacteria</taxon>
        <taxon>Bacillati</taxon>
        <taxon>Bacillota</taxon>
        <taxon>Bacilli</taxon>
        <taxon>Bacillales</taxon>
        <taxon>Bacillaceae</taxon>
        <taxon>Halobacillus</taxon>
    </lineage>
</organism>
<dbReference type="InterPro" id="IPR013320">
    <property type="entry name" value="ConA-like_dom_sf"/>
</dbReference>
<comment type="pathway">
    <text evidence="1 9">Glycan biosynthesis; sucrose metabolism.</text>
</comment>
<dbReference type="InterPro" id="IPR018053">
    <property type="entry name" value="Glyco_hydro_32_AS"/>
</dbReference>
<evidence type="ECO:0000256" key="6">
    <source>
        <dbReference type="ARBA" id="ARBA00023295"/>
    </source>
</evidence>
<feature type="domain" description="Glycosyl hydrolase family 32 C-terminal" evidence="11">
    <location>
        <begin position="341"/>
        <end position="471"/>
    </location>
</feature>
<evidence type="ECO:0000259" key="11">
    <source>
        <dbReference type="Pfam" id="PF08244"/>
    </source>
</evidence>
<reference evidence="12 13" key="2">
    <citation type="submission" date="2014-05" db="EMBL/GenBank/DDBJ databases">
        <title>Draft genome sequence of Halobacillus karajensis HK-03.</title>
        <authorList>
            <person name="Khelaifia S."/>
            <person name="Croce O."/>
            <person name="Lagier J.C."/>
            <person name="Raoult D."/>
        </authorList>
    </citation>
    <scope>NUCLEOTIDE SEQUENCE [LARGE SCALE GENOMIC DNA]</scope>
    <source>
        <strain evidence="12 13">HD-03</strain>
    </source>
</reference>
<dbReference type="Pfam" id="PF00251">
    <property type="entry name" value="Glyco_hydro_32N"/>
    <property type="match status" value="1"/>
</dbReference>
<dbReference type="SUPFAM" id="SSF49899">
    <property type="entry name" value="Concanavalin A-like lectins/glucanases"/>
    <property type="match status" value="1"/>
</dbReference>
<evidence type="ECO:0000259" key="10">
    <source>
        <dbReference type="Pfam" id="PF00251"/>
    </source>
</evidence>
<dbReference type="CDD" id="cd18623">
    <property type="entry name" value="GH32_ScrB-like"/>
    <property type="match status" value="1"/>
</dbReference>
<dbReference type="SMART" id="SM00640">
    <property type="entry name" value="Glyco_32"/>
    <property type="match status" value="1"/>
</dbReference>
<reference evidence="13" key="1">
    <citation type="submission" date="2014-03" db="EMBL/GenBank/DDBJ databases">
        <authorList>
            <person name="Urmite Genomes U."/>
        </authorList>
    </citation>
    <scope>NUCLEOTIDE SEQUENCE [LARGE SCALE GENOMIC DNA]</scope>
    <source>
        <strain evidence="13">HD-03</strain>
    </source>
</reference>
<name>A0A059NVK2_9BACI</name>
<comment type="similarity">
    <text evidence="2 8">Belongs to the glycosyl hydrolase 32 family.</text>
</comment>
<accession>A0A059NVK2</accession>
<keyword evidence="5 8" id="KW-0378">Hydrolase</keyword>
<dbReference type="GO" id="GO:0005737">
    <property type="term" value="C:cytoplasm"/>
    <property type="evidence" value="ECO:0007669"/>
    <property type="project" value="UniProtKB-SubCell"/>
</dbReference>
<comment type="catalytic activity">
    <reaction evidence="8">
        <text>Hydrolysis of terminal non-reducing beta-D-fructofuranoside residues in beta-D-fructofuranosides.</text>
        <dbReference type="EC" id="3.2.1.26"/>
    </reaction>
</comment>
<dbReference type="Pfam" id="PF08244">
    <property type="entry name" value="Glyco_hydro_32C"/>
    <property type="match status" value="1"/>
</dbReference>